<dbReference type="EMBL" id="CP144753">
    <property type="protein sequence ID" value="WVZ94637.1"/>
    <property type="molecule type" value="Genomic_DNA"/>
</dbReference>
<evidence type="ECO:0000256" key="2">
    <source>
        <dbReference type="SAM" id="MobiDB-lite"/>
    </source>
</evidence>
<proteinExistence type="inferred from homology"/>
<dbReference type="Pfam" id="PF05970">
    <property type="entry name" value="PIF1"/>
    <property type="match status" value="1"/>
</dbReference>
<evidence type="ECO:0000259" key="3">
    <source>
        <dbReference type="Pfam" id="PF05970"/>
    </source>
</evidence>
<dbReference type="GO" id="GO:0006281">
    <property type="term" value="P:DNA repair"/>
    <property type="evidence" value="ECO:0007669"/>
    <property type="project" value="UniProtKB-KW"/>
</dbReference>
<feature type="compositionally biased region" description="Basic residues" evidence="2">
    <location>
        <begin position="287"/>
        <end position="300"/>
    </location>
</feature>
<name>A0AAQ3UR82_PASNO</name>
<protein>
    <recommendedName>
        <fullName evidence="1">ATP-dependent DNA helicase</fullName>
        <ecNumber evidence="1">5.6.2.3</ecNumber>
    </recommendedName>
</protein>
<keyword evidence="1" id="KW-0227">DNA damage</keyword>
<keyword evidence="1" id="KW-0233">DNA recombination</keyword>
<dbReference type="InterPro" id="IPR049163">
    <property type="entry name" value="Pif1-like_2B_dom"/>
</dbReference>
<dbReference type="PANTHER" id="PTHR10492">
    <property type="match status" value="1"/>
</dbReference>
<keyword evidence="1" id="KW-0347">Helicase</keyword>
<comment type="cofactor">
    <cofactor evidence="1">
        <name>Mg(2+)</name>
        <dbReference type="ChEBI" id="CHEBI:18420"/>
    </cofactor>
</comment>
<comment type="similarity">
    <text evidence="1">Belongs to the helicase family.</text>
</comment>
<dbReference type="EC" id="5.6.2.3" evidence="1"/>
<keyword evidence="1" id="KW-0547">Nucleotide-binding</keyword>
<dbReference type="PANTHER" id="PTHR10492:SF92">
    <property type="entry name" value="ATP-DEPENDENT DNA HELICASE"/>
    <property type="match status" value="1"/>
</dbReference>
<reference evidence="5 6" key="1">
    <citation type="submission" date="2024-02" db="EMBL/GenBank/DDBJ databases">
        <title>High-quality chromosome-scale genome assembly of Pensacola bahiagrass (Paspalum notatum Flugge var. saurae).</title>
        <authorList>
            <person name="Vega J.M."/>
            <person name="Podio M."/>
            <person name="Orjuela J."/>
            <person name="Siena L.A."/>
            <person name="Pessino S.C."/>
            <person name="Combes M.C."/>
            <person name="Mariac C."/>
            <person name="Albertini E."/>
            <person name="Pupilli F."/>
            <person name="Ortiz J.P.A."/>
            <person name="Leblanc O."/>
        </authorList>
    </citation>
    <scope>NUCLEOTIDE SEQUENCE [LARGE SCALE GENOMIC DNA]</scope>
    <source>
        <strain evidence="5">R1</strain>
        <tissue evidence="5">Leaf</tissue>
    </source>
</reference>
<gene>
    <name evidence="5" type="ORF">U9M48_040505</name>
</gene>
<dbReference type="GO" id="GO:0000723">
    <property type="term" value="P:telomere maintenance"/>
    <property type="evidence" value="ECO:0007669"/>
    <property type="project" value="InterPro"/>
</dbReference>
<dbReference type="Proteomes" id="UP001341281">
    <property type="component" value="Chromosome 09"/>
</dbReference>
<evidence type="ECO:0000259" key="4">
    <source>
        <dbReference type="Pfam" id="PF21530"/>
    </source>
</evidence>
<feature type="domain" description="DNA helicase Pif1-like 2B" evidence="4">
    <location>
        <begin position="173"/>
        <end position="207"/>
    </location>
</feature>
<dbReference type="Pfam" id="PF21530">
    <property type="entry name" value="Pif1_2B_dom"/>
    <property type="match status" value="1"/>
</dbReference>
<dbReference type="GO" id="GO:0016787">
    <property type="term" value="F:hydrolase activity"/>
    <property type="evidence" value="ECO:0007669"/>
    <property type="project" value="UniProtKB-KW"/>
</dbReference>
<evidence type="ECO:0000313" key="5">
    <source>
        <dbReference type="EMBL" id="WVZ94637.1"/>
    </source>
</evidence>
<keyword evidence="6" id="KW-1185">Reference proteome</keyword>
<keyword evidence="1" id="KW-0234">DNA repair</keyword>
<dbReference type="GO" id="GO:0005524">
    <property type="term" value="F:ATP binding"/>
    <property type="evidence" value="ECO:0007669"/>
    <property type="project" value="UniProtKB-KW"/>
</dbReference>
<organism evidence="5 6">
    <name type="scientific">Paspalum notatum var. saurae</name>
    <dbReference type="NCBI Taxonomy" id="547442"/>
    <lineage>
        <taxon>Eukaryota</taxon>
        <taxon>Viridiplantae</taxon>
        <taxon>Streptophyta</taxon>
        <taxon>Embryophyta</taxon>
        <taxon>Tracheophyta</taxon>
        <taxon>Spermatophyta</taxon>
        <taxon>Magnoliopsida</taxon>
        <taxon>Liliopsida</taxon>
        <taxon>Poales</taxon>
        <taxon>Poaceae</taxon>
        <taxon>PACMAD clade</taxon>
        <taxon>Panicoideae</taxon>
        <taxon>Andropogonodae</taxon>
        <taxon>Paspaleae</taxon>
        <taxon>Paspalinae</taxon>
        <taxon>Paspalum</taxon>
    </lineage>
</organism>
<dbReference type="GO" id="GO:0006310">
    <property type="term" value="P:DNA recombination"/>
    <property type="evidence" value="ECO:0007669"/>
    <property type="project" value="UniProtKB-KW"/>
</dbReference>
<keyword evidence="1" id="KW-0378">Hydrolase</keyword>
<evidence type="ECO:0000313" key="6">
    <source>
        <dbReference type="Proteomes" id="UP001341281"/>
    </source>
</evidence>
<dbReference type="InterPro" id="IPR010285">
    <property type="entry name" value="DNA_helicase_pif1-like_DEAD"/>
</dbReference>
<comment type="catalytic activity">
    <reaction evidence="1">
        <text>ATP + H2O = ADP + phosphate + H(+)</text>
        <dbReference type="Rhea" id="RHEA:13065"/>
        <dbReference type="ChEBI" id="CHEBI:15377"/>
        <dbReference type="ChEBI" id="CHEBI:15378"/>
        <dbReference type="ChEBI" id="CHEBI:30616"/>
        <dbReference type="ChEBI" id="CHEBI:43474"/>
        <dbReference type="ChEBI" id="CHEBI:456216"/>
        <dbReference type="EC" id="5.6.2.3"/>
    </reaction>
</comment>
<feature type="domain" description="DNA helicase Pif1-like DEAD-box helicase" evidence="3">
    <location>
        <begin position="1"/>
        <end position="65"/>
    </location>
</feature>
<sequence>MRDIMNAPDRPFGRKTIVFGGDFRQVLPVIRKGSRAQIVDASLCRSYLWESMRHLKLVRNMRAQSDPWFVKYLFRYGIEEDDGDGYIHLLDEICVSCTGEDTDLHRLIEDVFPMLNDNMTDPDYITSRAILSTRNDCVDRINMRMIHRFRAEEMVYHSFDRAEDDPHIYYPPEFLNSLTPNGLPPHVLRLKINSNGLCNGTRLIVRSFQKNAIDAEIVLRQHARKRFPIRLSFAMMINKAQGQTISHAGVNLPEPMLSHGQLYVALSRATARSNIKVLAAPDDKDKKNKRSRQGKTKKKTTSIVGRILRTSAPSLKSLCLISCQEITQFEEEITKFPLLEELEISLFTNIGGRHVFEAVGKSCLELKHFRFNSYRFINLGNRGYSDDDDDYYDYNDKDDDALGIASMHG</sequence>
<dbReference type="InterPro" id="IPR027417">
    <property type="entry name" value="P-loop_NTPase"/>
</dbReference>
<dbReference type="CDD" id="cd18809">
    <property type="entry name" value="SF1_C_RecD"/>
    <property type="match status" value="1"/>
</dbReference>
<evidence type="ECO:0000256" key="1">
    <source>
        <dbReference type="RuleBase" id="RU363044"/>
    </source>
</evidence>
<feature type="region of interest" description="Disordered" evidence="2">
    <location>
        <begin position="280"/>
        <end position="300"/>
    </location>
</feature>
<keyword evidence="1" id="KW-0067">ATP-binding</keyword>
<accession>A0AAQ3UR82</accession>
<dbReference type="AlphaFoldDB" id="A0AAQ3UR82"/>
<dbReference type="GO" id="GO:0043139">
    <property type="term" value="F:5'-3' DNA helicase activity"/>
    <property type="evidence" value="ECO:0007669"/>
    <property type="project" value="UniProtKB-EC"/>
</dbReference>
<dbReference type="SUPFAM" id="SSF52540">
    <property type="entry name" value="P-loop containing nucleoside triphosphate hydrolases"/>
    <property type="match status" value="1"/>
</dbReference>